<dbReference type="AlphaFoldDB" id="A0A218ZCE9"/>
<accession>A0A218ZCE9</accession>
<organism evidence="1 2">
    <name type="scientific">Diplocarpon coronariae</name>
    <dbReference type="NCBI Taxonomy" id="2795749"/>
    <lineage>
        <taxon>Eukaryota</taxon>
        <taxon>Fungi</taxon>
        <taxon>Dikarya</taxon>
        <taxon>Ascomycota</taxon>
        <taxon>Pezizomycotina</taxon>
        <taxon>Leotiomycetes</taxon>
        <taxon>Helotiales</taxon>
        <taxon>Drepanopezizaceae</taxon>
        <taxon>Diplocarpon</taxon>
    </lineage>
</organism>
<dbReference type="OrthoDB" id="4966402at2759"/>
<dbReference type="EMBL" id="MZNU01000075">
    <property type="protein sequence ID" value="OWP05422.1"/>
    <property type="molecule type" value="Genomic_DNA"/>
</dbReference>
<reference evidence="1 2" key="1">
    <citation type="submission" date="2017-04" db="EMBL/GenBank/DDBJ databases">
        <title>Draft genome sequence of Marssonina coronaria NL1: causal agent of apple blotch.</title>
        <authorList>
            <person name="Cheng Q."/>
        </authorList>
    </citation>
    <scope>NUCLEOTIDE SEQUENCE [LARGE SCALE GENOMIC DNA]</scope>
    <source>
        <strain evidence="1 2">NL1</strain>
    </source>
</reference>
<evidence type="ECO:0000313" key="2">
    <source>
        <dbReference type="Proteomes" id="UP000242519"/>
    </source>
</evidence>
<protein>
    <submittedName>
        <fullName evidence="1">Uncharacterized protein</fullName>
    </submittedName>
</protein>
<name>A0A218ZCE9_9HELO</name>
<dbReference type="InParanoid" id="A0A218ZCE9"/>
<evidence type="ECO:0000313" key="1">
    <source>
        <dbReference type="EMBL" id="OWP05422.1"/>
    </source>
</evidence>
<sequence>MSDECHLAPSILPTVGQCITGFGRQVIVVILRPPSLITASLLDSTCIKPKQPSRSSAPTISTYPSRPTHHNLLNPQVLGLGTVRSHVSTPTPASPIPMCNYEQFQWLCSHKPLKLLSYCHFARTDPWHQCFGSSVIVATWMRNHYCDDCLGKTR</sequence>
<proteinExistence type="predicted"/>
<comment type="caution">
    <text evidence="1">The sequence shown here is derived from an EMBL/GenBank/DDBJ whole genome shotgun (WGS) entry which is preliminary data.</text>
</comment>
<keyword evidence="2" id="KW-1185">Reference proteome</keyword>
<gene>
    <name evidence="1" type="ORF">B2J93_8365</name>
</gene>
<dbReference type="Proteomes" id="UP000242519">
    <property type="component" value="Unassembled WGS sequence"/>
</dbReference>